<dbReference type="InterPro" id="IPR022488">
    <property type="entry name" value="PPK2-related"/>
</dbReference>
<comment type="caution">
    <text evidence="6">The sequence shown here is derived from an EMBL/GenBank/DDBJ whole genome shotgun (WGS) entry which is preliminary data.</text>
</comment>
<protein>
    <recommendedName>
        <fullName evidence="4">ADP/GDP-polyphosphate phosphotransferase</fullName>
        <ecNumber evidence="4">2.7.4.-</ecNumber>
    </recommendedName>
    <alternativeName>
        <fullName evidence="4">Polyphosphate kinase PPK2</fullName>
    </alternativeName>
</protein>
<dbReference type="Pfam" id="PF03976">
    <property type="entry name" value="PPK2"/>
    <property type="match status" value="1"/>
</dbReference>
<dbReference type="Proteomes" id="UP001607221">
    <property type="component" value="Unassembled WGS sequence"/>
</dbReference>
<evidence type="ECO:0000313" key="6">
    <source>
        <dbReference type="EMBL" id="MFH0272181.1"/>
    </source>
</evidence>
<dbReference type="PIRSF" id="PIRSF028756">
    <property type="entry name" value="PPK2_prd"/>
    <property type="match status" value="1"/>
</dbReference>
<dbReference type="RefSeq" id="WP_039977020.1">
    <property type="nucleotide sequence ID" value="NZ_JBIHSE010000001.1"/>
</dbReference>
<evidence type="ECO:0000256" key="2">
    <source>
        <dbReference type="ARBA" id="ARBA00022679"/>
    </source>
</evidence>
<evidence type="ECO:0000256" key="1">
    <source>
        <dbReference type="ARBA" id="ARBA00009924"/>
    </source>
</evidence>
<dbReference type="PANTHER" id="PTHR34383:SF1">
    <property type="entry name" value="ADP-POLYPHOSPHATE PHOSPHOTRANSFERASE"/>
    <property type="match status" value="1"/>
</dbReference>
<evidence type="ECO:0000256" key="3">
    <source>
        <dbReference type="ARBA" id="ARBA00022777"/>
    </source>
</evidence>
<reference evidence="6 7" key="1">
    <citation type="submission" date="2024-10" db="EMBL/GenBank/DDBJ databases">
        <authorList>
            <person name="Yibar A."/>
            <person name="Saticioglu I.B."/>
            <person name="Duman M."/>
            <person name="Ajmi N."/>
            <person name="Gurler F."/>
            <person name="Ay H."/>
            <person name="Onuk E."/>
            <person name="Guler S."/>
            <person name="Romalde J.L."/>
        </authorList>
    </citation>
    <scope>NUCLEOTIDE SEQUENCE [LARGE SCALE GENOMIC DNA]</scope>
    <source>
        <strain evidence="6 7">1-TCBS-A</strain>
    </source>
</reference>
<proteinExistence type="inferred from homology"/>
<keyword evidence="7" id="KW-1185">Reference proteome</keyword>
<evidence type="ECO:0000313" key="7">
    <source>
        <dbReference type="Proteomes" id="UP001607221"/>
    </source>
</evidence>
<evidence type="ECO:0000259" key="5">
    <source>
        <dbReference type="Pfam" id="PF03976"/>
    </source>
</evidence>
<feature type="domain" description="Polyphosphate kinase-2-related" evidence="5">
    <location>
        <begin position="4"/>
        <end position="230"/>
    </location>
</feature>
<dbReference type="Gene3D" id="3.40.50.300">
    <property type="entry name" value="P-loop containing nucleotide triphosphate hydrolases"/>
    <property type="match status" value="1"/>
</dbReference>
<dbReference type="InterPro" id="IPR016898">
    <property type="entry name" value="Polyphosphate_phosphotransfera"/>
</dbReference>
<comment type="subunit">
    <text evidence="4">Homotetramer.</text>
</comment>
<comment type="function">
    <text evidence="4">Uses inorganic polyphosphate (polyP) as a donor to convert GDP to GTP or ADP to ATP.</text>
</comment>
<gene>
    <name evidence="6" type="primary">ppk2</name>
    <name evidence="6" type="ORF">ACGRHZ_12720</name>
</gene>
<dbReference type="GO" id="GO:0008976">
    <property type="term" value="F:polyphosphate kinase activity"/>
    <property type="evidence" value="ECO:0007669"/>
    <property type="project" value="UniProtKB-EC"/>
</dbReference>
<comment type="similarity">
    <text evidence="1 4">Belongs to the polyphosphate kinase 2 (PPK2) family. Class I subfamily.</text>
</comment>
<evidence type="ECO:0000256" key="4">
    <source>
        <dbReference type="RuleBase" id="RU369062"/>
    </source>
</evidence>
<dbReference type="InterPro" id="IPR022486">
    <property type="entry name" value="PPK2_PA0141"/>
</dbReference>
<dbReference type="SUPFAM" id="SSF52540">
    <property type="entry name" value="P-loop containing nucleoside triphosphate hydrolases"/>
    <property type="match status" value="1"/>
</dbReference>
<organism evidence="6 7">
    <name type="scientific">Vibrio jasicida</name>
    <dbReference type="NCBI Taxonomy" id="766224"/>
    <lineage>
        <taxon>Bacteria</taxon>
        <taxon>Pseudomonadati</taxon>
        <taxon>Pseudomonadota</taxon>
        <taxon>Gammaproteobacteria</taxon>
        <taxon>Vibrionales</taxon>
        <taxon>Vibrionaceae</taxon>
        <taxon>Vibrio</taxon>
    </lineage>
</organism>
<name>A0ABW7J7Z2_9VIBR</name>
<sequence>MAKLKKKEYEEALEHLQIELVKLQEWVKHKGLKVVVLFEGRDAAGKGGTIKRITEKLNPRVCRIAALPAPTEKEKTQWYFQRYVAHLPAAGEIVLFDRSWYNRAGVEKVMGFCTPDQYEEFLRSCPEFERMLQRSGIILIKYWFSVSDEEQEKRFLERINTPIKRWKFSPMDLESRNRWAEYSEAKDKMFAYTDTKNCPWWVVPSDDKKKARLNCISHLLSQVEYEELEHPVIELPELSKEGYVRAPINDQTFVPDKY</sequence>
<dbReference type="InterPro" id="IPR027417">
    <property type="entry name" value="P-loop_NTPase"/>
</dbReference>
<accession>A0ABW7J7Z2</accession>
<dbReference type="NCBIfam" id="TIGR03707">
    <property type="entry name" value="PPK2_P_aer"/>
    <property type="match status" value="1"/>
</dbReference>
<dbReference type="EC" id="2.7.4.-" evidence="4"/>
<keyword evidence="3 4" id="KW-0418">Kinase</keyword>
<dbReference type="PANTHER" id="PTHR34383">
    <property type="entry name" value="POLYPHOSPHATE:AMP PHOSPHOTRANSFERASE-RELATED"/>
    <property type="match status" value="1"/>
</dbReference>
<keyword evidence="2 4" id="KW-0808">Transferase</keyword>
<dbReference type="EMBL" id="JBIHSE010000001">
    <property type="protein sequence ID" value="MFH0272181.1"/>
    <property type="molecule type" value="Genomic_DNA"/>
</dbReference>